<dbReference type="GO" id="GO:0008688">
    <property type="term" value="F:3-(3-hydroxyphenyl)propionate hydroxylase activity"/>
    <property type="evidence" value="ECO:0007669"/>
    <property type="project" value="TreeGrafter"/>
</dbReference>
<evidence type="ECO:0000313" key="3">
    <source>
        <dbReference type="EMBL" id="QUD88112.1"/>
    </source>
</evidence>
<evidence type="ECO:0000313" key="4">
    <source>
        <dbReference type="Proteomes" id="UP000676409"/>
    </source>
</evidence>
<keyword evidence="4" id="KW-1185">Reference proteome</keyword>
<name>A0A975IUM4_9CAUL</name>
<dbReference type="InterPro" id="IPR002938">
    <property type="entry name" value="FAD-bd"/>
</dbReference>
<protein>
    <submittedName>
        <fullName evidence="3">Bifunctional 3-(3-hydroxy-phenyl)propionate/3-hydroxycinnamic acid hydroxylase</fullName>
    </submittedName>
</protein>
<dbReference type="PANTHER" id="PTHR43476">
    <property type="entry name" value="3-(3-HYDROXY-PHENYL)PROPIONATE/3-HYDROXYCINNAMIC ACID HYDROXYLASE"/>
    <property type="match status" value="1"/>
</dbReference>
<dbReference type="KEGG" id="caul:KCG34_24295"/>
<sequence length="497" mass="52923">MTDNLDCDVLIVGAGPVGVTLALLLAKQGLSVLAADRAADIYPLPRAAHIDHEIVRVFQSLGVADAIMASSKPAARYDFLTAGGEVLLRFNTGEGGSPSGWPAANMIHQPSLEATLRERLADFPTARLRTEWTLTCLDQDEQGVQASFETPEGPQVLRAAYVVGCDGARSTVRELSGIDLDDLAFDEPWLVIDTIVHAPSRLPALNLQICDPARPTTCVQMGSGRHRWEFMLKPGETAEDVLDDGFIAALLKPWNVEGAVSLERKAVYRFHALVAREWRKGRVLLAGDAAHQMPPFAGQGLCSGVRDAANLAWKLAEVLRGRAPEALLDTYQAEREPHVRAIIDLALMMGRTVCITDPAAAAARDAAMLAQRAAGDAPPGPMAFPPLSAGCIVEGTPGAGEYFPQPWAEGAGGQAKLDDVLGDGAWLISIDAVDPILTDGLAAWRLSNPALQPYAEAIRAWLAKREMEAVLIRPDRYVFGAGSAAGLAAGWAALIGS</sequence>
<dbReference type="InterPro" id="IPR036188">
    <property type="entry name" value="FAD/NAD-bd_sf"/>
</dbReference>
<dbReference type="EMBL" id="CP073078">
    <property type="protein sequence ID" value="QUD88112.1"/>
    <property type="molecule type" value="Genomic_DNA"/>
</dbReference>
<evidence type="ECO:0000256" key="1">
    <source>
        <dbReference type="ARBA" id="ARBA00023002"/>
    </source>
</evidence>
<dbReference type="NCBIfam" id="NF004829">
    <property type="entry name" value="PRK06183.1-3"/>
    <property type="match status" value="1"/>
</dbReference>
<dbReference type="GO" id="GO:0019622">
    <property type="term" value="P:3-(3-hydroxy)phenylpropionate catabolic process"/>
    <property type="evidence" value="ECO:0007669"/>
    <property type="project" value="TreeGrafter"/>
</dbReference>
<evidence type="ECO:0000259" key="2">
    <source>
        <dbReference type="Pfam" id="PF01494"/>
    </source>
</evidence>
<keyword evidence="1" id="KW-0560">Oxidoreductase</keyword>
<dbReference type="Pfam" id="PF01494">
    <property type="entry name" value="FAD_binding_3"/>
    <property type="match status" value="1"/>
</dbReference>
<dbReference type="Proteomes" id="UP000676409">
    <property type="component" value="Chromosome"/>
</dbReference>
<proteinExistence type="predicted"/>
<gene>
    <name evidence="3" type="ORF">KCG34_24295</name>
</gene>
<dbReference type="Gene3D" id="3.30.70.2450">
    <property type="match status" value="1"/>
</dbReference>
<dbReference type="AlphaFoldDB" id="A0A975IUM4"/>
<reference evidence="3" key="1">
    <citation type="submission" date="2021-04" db="EMBL/GenBank/DDBJ databases">
        <title>The complete genome sequence of Caulobacter sp. S6.</title>
        <authorList>
            <person name="Tang Y."/>
            <person name="Ouyang W."/>
            <person name="Liu Q."/>
            <person name="Huang B."/>
            <person name="Guo Z."/>
            <person name="Lei P."/>
        </authorList>
    </citation>
    <scope>NUCLEOTIDE SEQUENCE</scope>
    <source>
        <strain evidence="3">S6</strain>
    </source>
</reference>
<dbReference type="PANTHER" id="PTHR43476:SF3">
    <property type="entry name" value="FAD-BINDING MONOOXYGENASE"/>
    <property type="match status" value="1"/>
</dbReference>
<dbReference type="GO" id="GO:0071949">
    <property type="term" value="F:FAD binding"/>
    <property type="evidence" value="ECO:0007669"/>
    <property type="project" value="InterPro"/>
</dbReference>
<dbReference type="Gene3D" id="3.50.50.60">
    <property type="entry name" value="FAD/NAD(P)-binding domain"/>
    <property type="match status" value="1"/>
</dbReference>
<dbReference type="PRINTS" id="PR00420">
    <property type="entry name" value="RNGMNOXGNASE"/>
</dbReference>
<dbReference type="InterPro" id="IPR050631">
    <property type="entry name" value="PheA/TfdB_FAD_monoxygenase"/>
</dbReference>
<organism evidence="3 4">
    <name type="scientific">Phenylobacterium montanum</name>
    <dbReference type="NCBI Taxonomy" id="2823693"/>
    <lineage>
        <taxon>Bacteria</taxon>
        <taxon>Pseudomonadati</taxon>
        <taxon>Pseudomonadota</taxon>
        <taxon>Alphaproteobacteria</taxon>
        <taxon>Caulobacterales</taxon>
        <taxon>Caulobacteraceae</taxon>
        <taxon>Phenylobacterium</taxon>
    </lineage>
</organism>
<dbReference type="RefSeq" id="WP_211938163.1">
    <property type="nucleotide sequence ID" value="NZ_CP073078.1"/>
</dbReference>
<dbReference type="SUPFAM" id="SSF51905">
    <property type="entry name" value="FAD/NAD(P)-binding domain"/>
    <property type="match status" value="1"/>
</dbReference>
<feature type="domain" description="FAD-binding" evidence="2">
    <location>
        <begin position="6"/>
        <end position="345"/>
    </location>
</feature>
<accession>A0A975IUM4</accession>